<dbReference type="Proteomes" id="UP000578449">
    <property type="component" value="Unassembled WGS sequence"/>
</dbReference>
<accession>A0A840P9T4</accession>
<reference evidence="2 3" key="1">
    <citation type="submission" date="2020-08" db="EMBL/GenBank/DDBJ databases">
        <title>Genomic Encyclopedia of Type Strains, Phase IV (KMG-IV): sequencing the most valuable type-strain genomes for metagenomic binning, comparative biology and taxonomic classification.</title>
        <authorList>
            <person name="Goeker M."/>
        </authorList>
    </citation>
    <scope>NUCLEOTIDE SEQUENCE [LARGE SCALE GENOMIC DNA]</scope>
    <source>
        <strain evidence="2 3">DSM 45615</strain>
    </source>
</reference>
<dbReference type="RefSeq" id="WP_185052969.1">
    <property type="nucleotide sequence ID" value="NZ_BAABIX010000017.1"/>
</dbReference>
<feature type="compositionally biased region" description="Basic and acidic residues" evidence="1">
    <location>
        <begin position="1"/>
        <end position="25"/>
    </location>
</feature>
<comment type="caution">
    <text evidence="2">The sequence shown here is derived from an EMBL/GenBank/DDBJ whole genome shotgun (WGS) entry which is preliminary data.</text>
</comment>
<evidence type="ECO:0000313" key="2">
    <source>
        <dbReference type="EMBL" id="MBB5136042.1"/>
    </source>
</evidence>
<keyword evidence="3" id="KW-1185">Reference proteome</keyword>
<feature type="region of interest" description="Disordered" evidence="1">
    <location>
        <begin position="1"/>
        <end position="33"/>
    </location>
</feature>
<proteinExistence type="predicted"/>
<protein>
    <submittedName>
        <fullName evidence="2">Uncharacterized protein</fullName>
    </submittedName>
</protein>
<organism evidence="2 3">
    <name type="scientific">Thermocatellispora tengchongensis</name>
    <dbReference type="NCBI Taxonomy" id="1073253"/>
    <lineage>
        <taxon>Bacteria</taxon>
        <taxon>Bacillati</taxon>
        <taxon>Actinomycetota</taxon>
        <taxon>Actinomycetes</taxon>
        <taxon>Streptosporangiales</taxon>
        <taxon>Streptosporangiaceae</taxon>
        <taxon>Thermocatellispora</taxon>
    </lineage>
</organism>
<evidence type="ECO:0000256" key="1">
    <source>
        <dbReference type="SAM" id="MobiDB-lite"/>
    </source>
</evidence>
<name>A0A840P9T4_9ACTN</name>
<sequence>MEHRERRDDNDQGERDTVTARDRGQARAQAARSCALVQPVLTAPARQQKPTDDDKRGLYGTIDIDTGRRSAVVLFARSQRPHGPVRGRDQVAGKRVDEVALGLVACG</sequence>
<dbReference type="AlphaFoldDB" id="A0A840P9T4"/>
<dbReference type="EMBL" id="JACHGN010000013">
    <property type="protein sequence ID" value="MBB5136042.1"/>
    <property type="molecule type" value="Genomic_DNA"/>
</dbReference>
<evidence type="ECO:0000313" key="3">
    <source>
        <dbReference type="Proteomes" id="UP000578449"/>
    </source>
</evidence>
<gene>
    <name evidence="2" type="ORF">HNP84_005786</name>
</gene>